<evidence type="ECO:0000256" key="6">
    <source>
        <dbReference type="SAM" id="Phobius"/>
    </source>
</evidence>
<feature type="repeat" description="ANK" evidence="5">
    <location>
        <begin position="168"/>
        <end position="196"/>
    </location>
</feature>
<evidence type="ECO:0000313" key="8">
    <source>
        <dbReference type="Ensembl" id="ENSGMOP00000018132.2"/>
    </source>
</evidence>
<dbReference type="InterPro" id="IPR002110">
    <property type="entry name" value="Ankyrin_rpt"/>
</dbReference>
<evidence type="ECO:0000256" key="2">
    <source>
        <dbReference type="ARBA" id="ARBA00005949"/>
    </source>
</evidence>
<reference evidence="8" key="1">
    <citation type="submission" date="2025-08" db="UniProtKB">
        <authorList>
            <consortium name="Ensembl"/>
        </authorList>
    </citation>
    <scope>IDENTIFICATION</scope>
</reference>
<organism evidence="8 9">
    <name type="scientific">Gadus morhua</name>
    <name type="common">Atlantic cod</name>
    <dbReference type="NCBI Taxonomy" id="8049"/>
    <lineage>
        <taxon>Eukaryota</taxon>
        <taxon>Metazoa</taxon>
        <taxon>Chordata</taxon>
        <taxon>Craniata</taxon>
        <taxon>Vertebrata</taxon>
        <taxon>Euteleostomi</taxon>
        <taxon>Actinopterygii</taxon>
        <taxon>Neopterygii</taxon>
        <taxon>Teleostei</taxon>
        <taxon>Neoteleostei</taxon>
        <taxon>Acanthomorphata</taxon>
        <taxon>Zeiogadaria</taxon>
        <taxon>Gadariae</taxon>
        <taxon>Gadiformes</taxon>
        <taxon>Gadoidei</taxon>
        <taxon>Gadidae</taxon>
        <taxon>Gadus</taxon>
    </lineage>
</organism>
<dbReference type="GeneTree" id="ENSGT00940000165522"/>
<dbReference type="PROSITE" id="PS50225">
    <property type="entry name" value="SOCS"/>
    <property type="match status" value="1"/>
</dbReference>
<evidence type="ECO:0000259" key="7">
    <source>
        <dbReference type="PROSITE" id="PS50225"/>
    </source>
</evidence>
<proteinExistence type="inferred from homology"/>
<dbReference type="PROSITE" id="PS50297">
    <property type="entry name" value="ANK_REP_REGION"/>
    <property type="match status" value="5"/>
</dbReference>
<dbReference type="SMART" id="SM00248">
    <property type="entry name" value="ANK"/>
    <property type="match status" value="6"/>
</dbReference>
<comment type="similarity">
    <text evidence="2">Belongs to the ankyrin SOCS box (ASB) family.</text>
</comment>
<evidence type="ECO:0000256" key="3">
    <source>
        <dbReference type="ARBA" id="ARBA00022737"/>
    </source>
</evidence>
<evidence type="ECO:0000256" key="1">
    <source>
        <dbReference type="ARBA" id="ARBA00004906"/>
    </source>
</evidence>
<dbReference type="Pfam" id="PF00023">
    <property type="entry name" value="Ank"/>
    <property type="match status" value="1"/>
</dbReference>
<dbReference type="InterPro" id="IPR051573">
    <property type="entry name" value="Ankyrin-SOCS_box_domain"/>
</dbReference>
<dbReference type="PANTHER" id="PTHR24136">
    <property type="entry name" value="SOWAH (DROSOPHILA) HOMOLOG"/>
    <property type="match status" value="1"/>
</dbReference>
<keyword evidence="6" id="KW-1133">Transmembrane helix</keyword>
<dbReference type="GO" id="GO:0016567">
    <property type="term" value="P:protein ubiquitination"/>
    <property type="evidence" value="ECO:0007669"/>
    <property type="project" value="UniProtKB-UniPathway"/>
</dbReference>
<reference evidence="8" key="2">
    <citation type="submission" date="2025-09" db="UniProtKB">
        <authorList>
            <consortium name="Ensembl"/>
        </authorList>
    </citation>
    <scope>IDENTIFICATION</scope>
</reference>
<dbReference type="Proteomes" id="UP000694546">
    <property type="component" value="Chromosome 10"/>
</dbReference>
<feature type="repeat" description="ANK" evidence="5">
    <location>
        <begin position="103"/>
        <end position="135"/>
    </location>
</feature>
<feature type="repeat" description="ANK" evidence="5">
    <location>
        <begin position="70"/>
        <end position="102"/>
    </location>
</feature>
<protein>
    <submittedName>
        <fullName evidence="8">Ankyrin repeat and SOCS box containing 5a</fullName>
    </submittedName>
</protein>
<dbReference type="SUPFAM" id="SSF48403">
    <property type="entry name" value="Ankyrin repeat"/>
    <property type="match status" value="1"/>
</dbReference>
<keyword evidence="4 5" id="KW-0040">ANK repeat</keyword>
<feature type="repeat" description="ANK" evidence="5">
    <location>
        <begin position="233"/>
        <end position="265"/>
    </location>
</feature>
<dbReference type="Ensembl" id="ENSGMOT00000018579.2">
    <property type="protein sequence ID" value="ENSGMOP00000018132.2"/>
    <property type="gene ID" value="ENSGMOG00000016884.2"/>
</dbReference>
<dbReference type="PANTHER" id="PTHR24136:SF55">
    <property type="entry name" value="ANKYRIN REPEAT AND SOCS BOX-CONTAINING 5A"/>
    <property type="match status" value="1"/>
</dbReference>
<feature type="domain" description="SOCS box" evidence="7">
    <location>
        <begin position="285"/>
        <end position="330"/>
    </location>
</feature>
<dbReference type="AlphaFoldDB" id="A0A8C4ZM90"/>
<feature type="repeat" description="ANK" evidence="5">
    <location>
        <begin position="136"/>
        <end position="161"/>
    </location>
</feature>
<keyword evidence="3" id="KW-0677">Repeat</keyword>
<keyword evidence="9" id="KW-1185">Reference proteome</keyword>
<gene>
    <name evidence="8" type="primary">asb5a</name>
</gene>
<dbReference type="InterPro" id="IPR036770">
    <property type="entry name" value="Ankyrin_rpt-contain_sf"/>
</dbReference>
<dbReference type="OMA" id="ALFCCKL"/>
<dbReference type="SMART" id="SM00969">
    <property type="entry name" value="SOCS_box"/>
    <property type="match status" value="1"/>
</dbReference>
<sequence length="330" mass="35830">MADPRLEGRERFVARVSNVYLSILALFCFKLFIKISLNLLTYFYIIRGNREEAARISAQYYEKNCYNTWDDRSPLHDAASQGRLGVLKTLLSQGHEVDALTIHQTTPLHEACLGGHGACARALLDAGANVNSRTLEGSTPLFYACAVGSVPCAEVLLQRGARPGGPLHLPSPLHEASSRGHAGCVEVLLTWGADVDQVLPGQGTALYSACLSQELLCVQQLLRDGADVQRGRGLESPLHAAAQTGHAPITRLLLEFDADVQALNAEHQRAVELAPPGGSTETLLLAHEVTPTSLSRKCRQVVRCSVGHSRLHLLPLLPLPAPLTRYLLHR</sequence>
<comment type="pathway">
    <text evidence="1">Protein modification; protein ubiquitination.</text>
</comment>
<dbReference type="Gene3D" id="1.25.40.20">
    <property type="entry name" value="Ankyrin repeat-containing domain"/>
    <property type="match status" value="1"/>
</dbReference>
<name>A0A8C4ZM90_GADMO</name>
<accession>A0A8C4ZM90</accession>
<dbReference type="Gene3D" id="1.10.750.20">
    <property type="entry name" value="SOCS box"/>
    <property type="match status" value="1"/>
</dbReference>
<dbReference type="Pfam" id="PF07525">
    <property type="entry name" value="SOCS_box"/>
    <property type="match status" value="1"/>
</dbReference>
<dbReference type="InterPro" id="IPR001496">
    <property type="entry name" value="SOCS_box"/>
</dbReference>
<evidence type="ECO:0000256" key="5">
    <source>
        <dbReference type="PROSITE-ProRule" id="PRU00023"/>
    </source>
</evidence>
<dbReference type="Pfam" id="PF12796">
    <property type="entry name" value="Ank_2"/>
    <property type="match status" value="2"/>
</dbReference>
<evidence type="ECO:0000256" key="4">
    <source>
        <dbReference type="ARBA" id="ARBA00023043"/>
    </source>
</evidence>
<dbReference type="GO" id="GO:0045732">
    <property type="term" value="P:positive regulation of protein catabolic process"/>
    <property type="evidence" value="ECO:0007669"/>
    <property type="project" value="TreeGrafter"/>
</dbReference>
<keyword evidence="6" id="KW-0472">Membrane</keyword>
<keyword evidence="6" id="KW-0812">Transmembrane</keyword>
<evidence type="ECO:0000313" key="9">
    <source>
        <dbReference type="Proteomes" id="UP000694546"/>
    </source>
</evidence>
<feature type="transmembrane region" description="Helical" evidence="6">
    <location>
        <begin position="20"/>
        <end position="45"/>
    </location>
</feature>
<dbReference type="UniPathway" id="UPA00143"/>
<dbReference type="PROSITE" id="PS50088">
    <property type="entry name" value="ANK_REPEAT"/>
    <property type="match status" value="5"/>
</dbReference>